<dbReference type="InterPro" id="IPR029058">
    <property type="entry name" value="AB_hydrolase_fold"/>
</dbReference>
<protein>
    <submittedName>
        <fullName evidence="2">Alpha/beta hydrolase</fullName>
    </submittedName>
</protein>
<sequence>MSGSVVLVHGVRSSRTMWRPQIKRLTKRGFHVVAPDLPGHGERQDEEFSLAAALATIDEAVASCPEPPMLVGLSLGGYLSLQYAATTQRPLRAVTVAGCTAVPNRFLAVAFGAYLSWRDRLPGSADDSVLAAFAKANSPKAARHYYGGGRAKAHVVAPVMRALGRLDVLEAIGSIDVPVTIINGRRDEFRIHERRFLAANDAARLIVLDDAGHISNLNRPKRFTKELRAAFERAERPPLVVA</sequence>
<dbReference type="Pfam" id="PF12697">
    <property type="entry name" value="Abhydrolase_6"/>
    <property type="match status" value="1"/>
</dbReference>
<dbReference type="Gene3D" id="3.40.50.1820">
    <property type="entry name" value="alpha/beta hydrolase"/>
    <property type="match status" value="1"/>
</dbReference>
<dbReference type="PRINTS" id="PR00111">
    <property type="entry name" value="ABHYDROLASE"/>
</dbReference>
<dbReference type="RefSeq" id="WP_118912725.1">
    <property type="nucleotide sequence ID" value="NZ_CBCRVH010000007.1"/>
</dbReference>
<keyword evidence="2" id="KW-0378">Hydrolase</keyword>
<evidence type="ECO:0000313" key="2">
    <source>
        <dbReference type="EMBL" id="RHW47171.1"/>
    </source>
</evidence>
<accession>A0A417Z948</accession>
<evidence type="ECO:0000313" key="3">
    <source>
        <dbReference type="Proteomes" id="UP000285376"/>
    </source>
</evidence>
<dbReference type="SUPFAM" id="SSF53474">
    <property type="entry name" value="alpha/beta-Hydrolases"/>
    <property type="match status" value="1"/>
</dbReference>
<gene>
    <name evidence="2" type="ORF">D1832_04105</name>
</gene>
<dbReference type="InterPro" id="IPR000073">
    <property type="entry name" value="AB_hydrolase_1"/>
</dbReference>
<dbReference type="GO" id="GO:0016787">
    <property type="term" value="F:hydrolase activity"/>
    <property type="evidence" value="ECO:0007669"/>
    <property type="project" value="UniProtKB-KW"/>
</dbReference>
<dbReference type="AlphaFoldDB" id="A0A417Z948"/>
<name>A0A417Z948_9MICO</name>
<dbReference type="InterPro" id="IPR050266">
    <property type="entry name" value="AB_hydrolase_sf"/>
</dbReference>
<dbReference type="EMBL" id="QWLM01000003">
    <property type="protein sequence ID" value="RHW47171.1"/>
    <property type="molecule type" value="Genomic_DNA"/>
</dbReference>
<reference evidence="2 3" key="1">
    <citation type="submission" date="2018-08" db="EMBL/GenBank/DDBJ databases">
        <title>Whole genome sequence analysis of Dermacoccus abyssi bacteria isolated from Deep Mariana trench Micromonospora spp reveals genes involved in the environmental adaptation and production of secondary metabolites.</title>
        <authorList>
            <person name="Abdel-Mageed W.M."/>
            <person name="Lehri B."/>
            <person name="Nouioui I."/>
            <person name="Goodfellow I."/>
            <person name="Jaspars M."/>
            <person name="Karlyshev A."/>
        </authorList>
    </citation>
    <scope>NUCLEOTIDE SEQUENCE [LARGE SCALE GENOMIC DNA]</scope>
    <source>
        <strain evidence="2 3">MT1.1</strain>
    </source>
</reference>
<dbReference type="Proteomes" id="UP000285376">
    <property type="component" value="Unassembled WGS sequence"/>
</dbReference>
<organism evidence="2 3">
    <name type="scientific">Dermacoccus abyssi</name>
    <dbReference type="NCBI Taxonomy" id="322596"/>
    <lineage>
        <taxon>Bacteria</taxon>
        <taxon>Bacillati</taxon>
        <taxon>Actinomycetota</taxon>
        <taxon>Actinomycetes</taxon>
        <taxon>Micrococcales</taxon>
        <taxon>Dermacoccaceae</taxon>
        <taxon>Dermacoccus</taxon>
    </lineage>
</organism>
<comment type="caution">
    <text evidence="2">The sequence shown here is derived from an EMBL/GenBank/DDBJ whole genome shotgun (WGS) entry which is preliminary data.</text>
</comment>
<feature type="domain" description="AB hydrolase-1" evidence="1">
    <location>
        <begin position="5"/>
        <end position="223"/>
    </location>
</feature>
<evidence type="ECO:0000259" key="1">
    <source>
        <dbReference type="Pfam" id="PF12697"/>
    </source>
</evidence>
<dbReference type="PANTHER" id="PTHR43798">
    <property type="entry name" value="MONOACYLGLYCEROL LIPASE"/>
    <property type="match status" value="1"/>
</dbReference>
<proteinExistence type="predicted"/>